<proteinExistence type="predicted"/>
<sequence>MWVISRRQQRDEKIARLKQGDSAFAESLELIRLIKRDIEKEHLEVICEETASGCWFIPKNRSKTS</sequence>
<organism evidence="1 2">
    <name type="scientific">Virgibacillus chiguensis</name>
    <dbReference type="NCBI Taxonomy" id="411959"/>
    <lineage>
        <taxon>Bacteria</taxon>
        <taxon>Bacillati</taxon>
        <taxon>Bacillota</taxon>
        <taxon>Bacilli</taxon>
        <taxon>Bacillales</taxon>
        <taxon>Bacillaceae</taxon>
        <taxon>Virgibacillus</taxon>
    </lineage>
</organism>
<reference evidence="2" key="1">
    <citation type="submission" date="2016-11" db="EMBL/GenBank/DDBJ databases">
        <authorList>
            <person name="Varghese N."/>
            <person name="Submissions S."/>
        </authorList>
    </citation>
    <scope>NUCLEOTIDE SEQUENCE [LARGE SCALE GENOMIC DNA]</scope>
    <source>
        <strain evidence="2">CGMCC 1.6496</strain>
    </source>
</reference>
<dbReference type="OrthoDB" id="2679903at2"/>
<dbReference type="EMBL" id="FQXD01000011">
    <property type="protein sequence ID" value="SHH69099.1"/>
    <property type="molecule type" value="Genomic_DNA"/>
</dbReference>
<dbReference type="RefSeq" id="WP_073010079.1">
    <property type="nucleotide sequence ID" value="NZ_FQXD01000011.1"/>
</dbReference>
<evidence type="ECO:0000313" key="2">
    <source>
        <dbReference type="Proteomes" id="UP000184079"/>
    </source>
</evidence>
<dbReference type="Proteomes" id="UP000184079">
    <property type="component" value="Unassembled WGS sequence"/>
</dbReference>
<name>A0A1M5V1K7_9BACI</name>
<gene>
    <name evidence="1" type="ORF">SAMN05421807_11161</name>
</gene>
<keyword evidence="2" id="KW-1185">Reference proteome</keyword>
<accession>A0A1M5V1K7</accession>
<evidence type="ECO:0000313" key="1">
    <source>
        <dbReference type="EMBL" id="SHH69099.1"/>
    </source>
</evidence>
<dbReference type="Pfam" id="PF26326">
    <property type="entry name" value="YtzJ"/>
    <property type="match status" value="1"/>
</dbReference>
<dbReference type="AlphaFoldDB" id="A0A1M5V1K7"/>
<dbReference type="InterPro" id="IPR058867">
    <property type="entry name" value="YtzJ"/>
</dbReference>
<protein>
    <submittedName>
        <fullName evidence="1">Uncharacterized protein</fullName>
    </submittedName>
</protein>